<feature type="compositionally biased region" description="Basic and acidic residues" evidence="1">
    <location>
        <begin position="262"/>
        <end position="271"/>
    </location>
</feature>
<feature type="compositionally biased region" description="Basic and acidic residues" evidence="1">
    <location>
        <begin position="312"/>
        <end position="325"/>
    </location>
</feature>
<evidence type="ECO:0000313" key="2">
    <source>
        <dbReference type="EMBL" id="KAF3806773.1"/>
    </source>
</evidence>
<evidence type="ECO:0000256" key="1">
    <source>
        <dbReference type="SAM" id="MobiDB-lite"/>
    </source>
</evidence>
<feature type="compositionally biased region" description="Polar residues" evidence="1">
    <location>
        <begin position="50"/>
        <end position="60"/>
    </location>
</feature>
<evidence type="ECO:0000313" key="3">
    <source>
        <dbReference type="Proteomes" id="UP000613401"/>
    </source>
</evidence>
<dbReference type="EMBL" id="WVTB01000033">
    <property type="protein sequence ID" value="KAF3806773.1"/>
    <property type="molecule type" value="Genomic_DNA"/>
</dbReference>
<reference evidence="2" key="1">
    <citation type="journal article" date="2020" name="Phytopathology">
        <title>Genome sequence and comparative analysis of Colletotrichum gloeosporioides isolated from Liriodendron leaves.</title>
        <authorList>
            <person name="Fu F.F."/>
            <person name="Hao Z."/>
            <person name="Wang P."/>
            <person name="Lu Y."/>
            <person name="Xue L.J."/>
            <person name="Wei G."/>
            <person name="Tian Y."/>
            <person name="Baishi H."/>
            <person name="Xu H."/>
            <person name="Shi J."/>
            <person name="Cheng T."/>
            <person name="Wang G."/>
            <person name="Yi Y."/>
            <person name="Chen J."/>
        </authorList>
    </citation>
    <scope>NUCLEOTIDE SEQUENCE</scope>
    <source>
        <strain evidence="2">Lc1</strain>
    </source>
</reference>
<organism evidence="2 3">
    <name type="scientific">Colletotrichum gloeosporioides</name>
    <name type="common">Anthracnose fungus</name>
    <name type="synonym">Glomerella cingulata</name>
    <dbReference type="NCBI Taxonomy" id="474922"/>
    <lineage>
        <taxon>Eukaryota</taxon>
        <taxon>Fungi</taxon>
        <taxon>Dikarya</taxon>
        <taxon>Ascomycota</taxon>
        <taxon>Pezizomycotina</taxon>
        <taxon>Sordariomycetes</taxon>
        <taxon>Hypocreomycetidae</taxon>
        <taxon>Glomerellales</taxon>
        <taxon>Glomerellaceae</taxon>
        <taxon>Colletotrichum</taxon>
        <taxon>Colletotrichum gloeosporioides species complex</taxon>
    </lineage>
</organism>
<protein>
    <submittedName>
        <fullName evidence="2">Uncharacterized protein</fullName>
    </submittedName>
</protein>
<gene>
    <name evidence="2" type="ORF">GCG54_00000139</name>
</gene>
<proteinExistence type="predicted"/>
<accession>A0A8H4CMM0</accession>
<dbReference type="GeneID" id="69007312"/>
<dbReference type="Pfam" id="PF12720">
    <property type="entry name" value="DUF3807"/>
    <property type="match status" value="1"/>
</dbReference>
<sequence length="338" mass="38273">MDEHTHYLPYTTNTPFVVTKNDKMAEDANGSQKPKSLQSTKTPEPRVDQPATNGHDNISPGTPGPFPDFDWEEFEARYEKALADADEEERELLEQFEGLVKYFNIWASTSSAHDNERAVKRLHTRQRYVNMQEQNMAQKQEHSESPSFIFPFSASDSHRSLIMAAVGSGQGRAHFAVPNISNDELTSFFESHFSDAALQGFKSDFFSPEKHAGDESAAYDDEEYYEEEDDGLGYYPDGVKRTLTDEQIAMFRHSEIEALRKEKEKAEERRSAASQADLEAGEVGDNDSAKEAATPQPPKPKNKKKRKAGKNKNHEPKPDLRKRTWDVVEAGLDSLDYD</sequence>
<dbReference type="RefSeq" id="XP_045265932.1">
    <property type="nucleotide sequence ID" value="XM_045400282.1"/>
</dbReference>
<feature type="region of interest" description="Disordered" evidence="1">
    <location>
        <begin position="1"/>
        <end position="70"/>
    </location>
</feature>
<feature type="compositionally biased region" description="Polar residues" evidence="1">
    <location>
        <begin position="29"/>
        <end position="42"/>
    </location>
</feature>
<comment type="caution">
    <text evidence="2">The sequence shown here is derived from an EMBL/GenBank/DDBJ whole genome shotgun (WGS) entry which is preliminary data.</text>
</comment>
<dbReference type="AlphaFoldDB" id="A0A8H4CMM0"/>
<feature type="region of interest" description="Disordered" evidence="1">
    <location>
        <begin position="262"/>
        <end position="325"/>
    </location>
</feature>
<feature type="region of interest" description="Disordered" evidence="1">
    <location>
        <begin position="209"/>
        <end position="238"/>
    </location>
</feature>
<dbReference type="Proteomes" id="UP000613401">
    <property type="component" value="Unassembled WGS sequence"/>
</dbReference>
<feature type="compositionally biased region" description="Acidic residues" evidence="1">
    <location>
        <begin position="217"/>
        <end position="231"/>
    </location>
</feature>
<reference evidence="2" key="2">
    <citation type="submission" date="2020-03" db="EMBL/GenBank/DDBJ databases">
        <authorList>
            <person name="Fu F.-F."/>
            <person name="Chen J."/>
        </authorList>
    </citation>
    <scope>NUCLEOTIDE SEQUENCE</scope>
    <source>
        <strain evidence="2">Lc1</strain>
    </source>
</reference>
<keyword evidence="3" id="KW-1185">Reference proteome</keyword>
<name>A0A8H4CMM0_COLGL</name>
<dbReference type="PANTHER" id="PTHR40642:SF1">
    <property type="entry name" value="YALI0F31295P"/>
    <property type="match status" value="1"/>
</dbReference>
<feature type="compositionally biased region" description="Basic residues" evidence="1">
    <location>
        <begin position="300"/>
        <end position="311"/>
    </location>
</feature>
<dbReference type="InterPro" id="IPR024526">
    <property type="entry name" value="DUF3807"/>
</dbReference>
<dbReference type="PANTHER" id="PTHR40642">
    <property type="entry name" value="YALI0F31295P"/>
    <property type="match status" value="1"/>
</dbReference>